<dbReference type="GO" id="GO:0004185">
    <property type="term" value="F:serine-type carboxypeptidase activity"/>
    <property type="evidence" value="ECO:0007669"/>
    <property type="project" value="InterPro"/>
</dbReference>
<keyword evidence="3" id="KW-1185">Reference proteome</keyword>
<dbReference type="Gene3D" id="3.40.50.1820">
    <property type="entry name" value="alpha/beta hydrolase"/>
    <property type="match status" value="1"/>
</dbReference>
<dbReference type="OrthoDB" id="443318at2759"/>
<dbReference type="GeneID" id="9055101"/>
<dbReference type="AlphaFoldDB" id="C5LM66"/>
<dbReference type="SUPFAM" id="SSF53474">
    <property type="entry name" value="alpha/beta-Hydrolases"/>
    <property type="match status" value="1"/>
</dbReference>
<name>C5LM66_PERM5</name>
<gene>
    <name evidence="2" type="ORF">Pmar_PMAR008979</name>
</gene>
<evidence type="ECO:0000313" key="3">
    <source>
        <dbReference type="Proteomes" id="UP000007800"/>
    </source>
</evidence>
<dbReference type="InterPro" id="IPR029058">
    <property type="entry name" value="AB_hydrolase_fold"/>
</dbReference>
<accession>C5LM66</accession>
<sequence>MARRDGYCGPEGLLRDFDEHSLEEDLPGHTGDGLTEDINVSDIGAEPTSKRWGSVYGRRLWLDTEGYLGRIEGRGVTSPYVFDVREFDRGGPCDPTVRQISGGRVVFGTGKFIPEAVMRVKADEKEGAGPTIDIVGIIIGNGSSTLTECREDSMEWRSYPRMAYRSGTAPRRVSAPQYDRMVKAAEDCVAETPSCLSGHMSCQALYDRCSKKLINPISDAKWSIYDLRHECGPSPDCLDDGPVRKYFNDPAVQGAVGAHMEWRSSNESVTAAFHIRELFTSSAEQQLSSLLVKGISVLLYAGDQDFLCNWLSVQDTAQALEWPGRTAFAKAVESSLRQRLVLCQLPSSRIGAQVRMVGRSGGLGGLTFARVINASHMVPQDAPEAALSLVNDFIYRTTAYHSDPPTAVGLKMLIV</sequence>
<dbReference type="GO" id="GO:0006508">
    <property type="term" value="P:proteolysis"/>
    <property type="evidence" value="ECO:0007669"/>
    <property type="project" value="InterPro"/>
</dbReference>
<protein>
    <submittedName>
        <fullName evidence="2">Carboxypeptidase Y, putative</fullName>
    </submittedName>
</protein>
<dbReference type="RefSeq" id="XP_002769479.1">
    <property type="nucleotide sequence ID" value="XM_002769433.1"/>
</dbReference>
<keyword evidence="2" id="KW-0121">Carboxypeptidase</keyword>
<evidence type="ECO:0000256" key="1">
    <source>
        <dbReference type="ARBA" id="ARBA00009431"/>
    </source>
</evidence>
<organism evidence="3">
    <name type="scientific">Perkinsus marinus (strain ATCC 50983 / TXsc)</name>
    <dbReference type="NCBI Taxonomy" id="423536"/>
    <lineage>
        <taxon>Eukaryota</taxon>
        <taxon>Sar</taxon>
        <taxon>Alveolata</taxon>
        <taxon>Perkinsozoa</taxon>
        <taxon>Perkinsea</taxon>
        <taxon>Perkinsida</taxon>
        <taxon>Perkinsidae</taxon>
        <taxon>Perkinsus</taxon>
    </lineage>
</organism>
<dbReference type="Gene3D" id="1.10.287.410">
    <property type="match status" value="1"/>
</dbReference>
<reference evidence="2 3" key="1">
    <citation type="submission" date="2008-07" db="EMBL/GenBank/DDBJ databases">
        <authorList>
            <person name="El-Sayed N."/>
            <person name="Caler E."/>
            <person name="Inman J."/>
            <person name="Amedeo P."/>
            <person name="Hass B."/>
            <person name="Wortman J."/>
        </authorList>
    </citation>
    <scope>NUCLEOTIDE SEQUENCE [LARGE SCALE GENOMIC DNA]</scope>
    <source>
        <strain evidence="3">ATCC 50983 / TXsc</strain>
    </source>
</reference>
<dbReference type="InParanoid" id="C5LM66"/>
<comment type="similarity">
    <text evidence="1">Belongs to the peptidase S10 family.</text>
</comment>
<dbReference type="InterPro" id="IPR001563">
    <property type="entry name" value="Peptidase_S10"/>
</dbReference>
<keyword evidence="2" id="KW-0645">Protease</keyword>
<dbReference type="InterPro" id="IPR033124">
    <property type="entry name" value="Ser_caboxypep_his_AS"/>
</dbReference>
<dbReference type="PROSITE" id="PS00560">
    <property type="entry name" value="CARBOXYPEPT_SER_HIS"/>
    <property type="match status" value="1"/>
</dbReference>
<keyword evidence="2" id="KW-0378">Hydrolase</keyword>
<dbReference type="EMBL" id="GG683392">
    <property type="protein sequence ID" value="EER02197.1"/>
    <property type="molecule type" value="Genomic_DNA"/>
</dbReference>
<dbReference type="Pfam" id="PF00450">
    <property type="entry name" value="Peptidase_S10"/>
    <property type="match status" value="1"/>
</dbReference>
<evidence type="ECO:0000313" key="2">
    <source>
        <dbReference type="EMBL" id="EER02197.1"/>
    </source>
</evidence>
<proteinExistence type="inferred from homology"/>
<dbReference type="Proteomes" id="UP000007800">
    <property type="component" value="Unassembled WGS sequence"/>
</dbReference>